<dbReference type="GO" id="GO:0016874">
    <property type="term" value="F:ligase activity"/>
    <property type="evidence" value="ECO:0007669"/>
    <property type="project" value="UniProtKB-KW"/>
</dbReference>
<keyword evidence="1" id="KW-0436">Ligase</keyword>
<dbReference type="GO" id="GO:0046872">
    <property type="term" value="F:metal ion binding"/>
    <property type="evidence" value="ECO:0007669"/>
    <property type="project" value="InterPro"/>
</dbReference>
<name>A0A0D0MV98_PSEFL</name>
<evidence type="ECO:0000313" key="6">
    <source>
        <dbReference type="EMBL" id="KIQ59490.1"/>
    </source>
</evidence>
<protein>
    <recommendedName>
        <fullName evidence="5">ATP-grasp domain-containing protein</fullName>
    </recommendedName>
</protein>
<dbReference type="InterPro" id="IPR052032">
    <property type="entry name" value="ATP-dep_AA_Ligase"/>
</dbReference>
<organism evidence="6 7">
    <name type="scientific">Pseudomonas fluorescens</name>
    <dbReference type="NCBI Taxonomy" id="294"/>
    <lineage>
        <taxon>Bacteria</taxon>
        <taxon>Pseudomonadati</taxon>
        <taxon>Pseudomonadota</taxon>
        <taxon>Gammaproteobacteria</taxon>
        <taxon>Pseudomonadales</taxon>
        <taxon>Pseudomonadaceae</taxon>
        <taxon>Pseudomonas</taxon>
    </lineage>
</organism>
<dbReference type="OrthoDB" id="24041at2"/>
<dbReference type="NCBIfam" id="NF005543">
    <property type="entry name" value="PRK07206.1"/>
    <property type="match status" value="1"/>
</dbReference>
<dbReference type="PATRIC" id="fig|294.124.peg.2128"/>
<evidence type="ECO:0000313" key="7">
    <source>
        <dbReference type="Proteomes" id="UP000032101"/>
    </source>
</evidence>
<accession>A0A0D0MV98</accession>
<evidence type="ECO:0000256" key="2">
    <source>
        <dbReference type="ARBA" id="ARBA00022741"/>
    </source>
</evidence>
<dbReference type="SUPFAM" id="SSF56059">
    <property type="entry name" value="Glutathione synthetase ATP-binding domain-like"/>
    <property type="match status" value="1"/>
</dbReference>
<evidence type="ECO:0000256" key="1">
    <source>
        <dbReference type="ARBA" id="ARBA00022598"/>
    </source>
</evidence>
<evidence type="ECO:0000256" key="3">
    <source>
        <dbReference type="ARBA" id="ARBA00022840"/>
    </source>
</evidence>
<evidence type="ECO:0000256" key="4">
    <source>
        <dbReference type="PROSITE-ProRule" id="PRU00409"/>
    </source>
</evidence>
<dbReference type="RefSeq" id="WP_042729696.1">
    <property type="nucleotide sequence ID" value="NZ_JXNZ01000072.1"/>
</dbReference>
<dbReference type="GO" id="GO:0005524">
    <property type="term" value="F:ATP binding"/>
    <property type="evidence" value="ECO:0007669"/>
    <property type="project" value="UniProtKB-UniRule"/>
</dbReference>
<dbReference type="InterPro" id="IPR011761">
    <property type="entry name" value="ATP-grasp"/>
</dbReference>
<gene>
    <name evidence="6" type="ORF">RL74_10325</name>
</gene>
<keyword evidence="2 4" id="KW-0547">Nucleotide-binding</keyword>
<dbReference type="Proteomes" id="UP000032101">
    <property type="component" value="Unassembled WGS sequence"/>
</dbReference>
<keyword evidence="3 4" id="KW-0067">ATP-binding</keyword>
<dbReference type="PANTHER" id="PTHR43585">
    <property type="entry name" value="FUMIPYRROLE BIOSYNTHESIS PROTEIN C"/>
    <property type="match status" value="1"/>
</dbReference>
<proteinExistence type="predicted"/>
<sequence length="425" mass="46775">MKYAVIVDAYSTGASLADELKLYGITCIHVQTSAEILEYDVDSYRPGDFQQRFVATQDLKALTDALAEFDPMFIIPGCESGVELADQLSELMGTPGNGTALSACRRDKWHMAKRLHQMGIPAARVALIHQMSEVETAIETIDGWPVVIKPVNSAGADGIHFCYETAQVRHAVDKELGCLNEMGLINDTLLAMEYLAGQQYLVQAVSRDGEHFVFEIWRDTRKPVPGAGVVNDREVLIDLLSEEAAPIIAYVHQCLDAFGVDIGPSFLEVMVTNNGPMLIEWAARMMGTQELSAMTRVRGVNAVNLCAACYADPEVFHSMLEKVNRSNATCEVIGMINSVSGQVIHHRWLDELSARPSFFKMIRAPEIGASVAPTIGISTNYGFIYLVHEDPAVTYADYLWIRQKEAEDTGFFDVQLSQAAVAQAC</sequence>
<dbReference type="PROSITE" id="PS50975">
    <property type="entry name" value="ATP_GRASP"/>
    <property type="match status" value="1"/>
</dbReference>
<dbReference type="AlphaFoldDB" id="A0A0D0MV98"/>
<dbReference type="PANTHER" id="PTHR43585:SF2">
    <property type="entry name" value="ATP-GRASP ENZYME FSQD"/>
    <property type="match status" value="1"/>
</dbReference>
<dbReference type="Gene3D" id="3.30.470.20">
    <property type="entry name" value="ATP-grasp fold, B domain"/>
    <property type="match status" value="1"/>
</dbReference>
<feature type="domain" description="ATP-grasp" evidence="5">
    <location>
        <begin position="112"/>
        <end position="311"/>
    </location>
</feature>
<evidence type="ECO:0000259" key="5">
    <source>
        <dbReference type="PROSITE" id="PS50975"/>
    </source>
</evidence>
<dbReference type="EMBL" id="JXNZ01000072">
    <property type="protein sequence ID" value="KIQ59490.1"/>
    <property type="molecule type" value="Genomic_DNA"/>
</dbReference>
<dbReference type="Pfam" id="PF13535">
    <property type="entry name" value="ATP-grasp_4"/>
    <property type="match status" value="1"/>
</dbReference>
<reference evidence="6 7" key="1">
    <citation type="submission" date="2015-01" db="EMBL/GenBank/DDBJ databases">
        <title>Draft Genome Sequence of the Biocontrol and Plant Growth-Promoting Rhizobacteria (PGPR) Pseudomonas fluorescens UM270.</title>
        <authorList>
            <person name="Hernandez-Salmeron J.E."/>
            <person name="Santoyo G."/>
            <person name="Moreno-Hagelsieb G."/>
            <person name="Hernandez-Leon R."/>
        </authorList>
    </citation>
    <scope>NUCLEOTIDE SEQUENCE [LARGE SCALE GENOMIC DNA]</scope>
    <source>
        <strain evidence="6 7">UM270</strain>
    </source>
</reference>
<comment type="caution">
    <text evidence="6">The sequence shown here is derived from an EMBL/GenBank/DDBJ whole genome shotgun (WGS) entry which is preliminary data.</text>
</comment>